<proteinExistence type="predicted"/>
<organism evidence="1 2">
    <name type="scientific">Koleobacter methoxysyntrophicus</name>
    <dbReference type="NCBI Taxonomy" id="2751313"/>
    <lineage>
        <taxon>Bacteria</taxon>
        <taxon>Bacillati</taxon>
        <taxon>Bacillota</taxon>
        <taxon>Clostridia</taxon>
        <taxon>Koleobacterales</taxon>
        <taxon>Koleobacteraceae</taxon>
        <taxon>Koleobacter</taxon>
    </lineage>
</organism>
<sequence>MTKIHEIKGLHPDRAPFEHYGSLQSEEAVKYACEILEFVRTQMA</sequence>
<dbReference type="Proteomes" id="UP000662904">
    <property type="component" value="Chromosome"/>
</dbReference>
<name>A0A8A0RJU6_9FIRM</name>
<dbReference type="KEGG" id="kme:H0A61_00225"/>
<gene>
    <name evidence="1" type="ORF">H0A61_00225</name>
</gene>
<dbReference type="EMBL" id="CP059066">
    <property type="protein sequence ID" value="QSQ07908.1"/>
    <property type="molecule type" value="Genomic_DNA"/>
</dbReference>
<evidence type="ECO:0000313" key="2">
    <source>
        <dbReference type="Proteomes" id="UP000662904"/>
    </source>
</evidence>
<keyword evidence="2" id="KW-1185">Reference proteome</keyword>
<evidence type="ECO:0000313" key="1">
    <source>
        <dbReference type="EMBL" id="QSQ07908.1"/>
    </source>
</evidence>
<reference evidence="1" key="1">
    <citation type="submission" date="2020-07" db="EMBL/GenBank/DDBJ databases">
        <title>Koleobacter methoxysyntrophicus gen. nov., sp. nov., a novel anaerobic bacterium isolated from deep subsurface oil field and proposal of Koleobacterales ord. nov. in the phylum Firmicutes.</title>
        <authorList>
            <person name="Sakamoto S."/>
            <person name="Tamaki H."/>
        </authorList>
    </citation>
    <scope>NUCLEOTIDE SEQUENCE</scope>
    <source>
        <strain evidence="1">NRmbB1</strain>
    </source>
</reference>
<protein>
    <recommendedName>
        <fullName evidence="3">HEPN domain-containing protein</fullName>
    </recommendedName>
</protein>
<dbReference type="RefSeq" id="WP_277817224.1">
    <property type="nucleotide sequence ID" value="NZ_CP059066.1"/>
</dbReference>
<accession>A0A8A0RJU6</accession>
<evidence type="ECO:0008006" key="3">
    <source>
        <dbReference type="Google" id="ProtNLM"/>
    </source>
</evidence>
<dbReference type="AlphaFoldDB" id="A0A8A0RJU6"/>